<comment type="caution">
    <text evidence="1">The sequence shown here is derived from an EMBL/GenBank/DDBJ whole genome shotgun (WGS) entry which is preliminary data.</text>
</comment>
<organism evidence="1 2">
    <name type="scientific">Gemmobacter lanyuensis</name>
    <dbReference type="NCBI Taxonomy" id="1054497"/>
    <lineage>
        <taxon>Bacteria</taxon>
        <taxon>Pseudomonadati</taxon>
        <taxon>Pseudomonadota</taxon>
        <taxon>Alphaproteobacteria</taxon>
        <taxon>Rhodobacterales</taxon>
        <taxon>Paracoccaceae</taxon>
        <taxon>Gemmobacter</taxon>
    </lineage>
</organism>
<dbReference type="Proteomes" id="UP000628984">
    <property type="component" value="Unassembled WGS sequence"/>
</dbReference>
<accession>A0A918MFH1</accession>
<sequence length="291" mass="33065">MRIAYHLGVHCTDDDRLVRTLYRNAAMLAAQGIAVPEPGRYRNLIRDTAIKLKGQVASAEMQQQVLDQILDPDSPRDRLVLSWENFLSFPAWAVKRQLYRTGGDRMRAITRIFPDMEAEFHIALRNPATFLPDLHSRQRGRDYGEFIEGTDPMALRWSDLIEQLLERNPGVPITVWADEDTPLIWPEVLQAVGGHGPDQTLEGQEDLLATLMTADGMRRMAAYMATHPPQTVGQRRRVVSAFLDKFAQPERIEMTFALPGWTEDMVAQMTETYERDMAYIATLPGVICLTP</sequence>
<dbReference type="RefSeq" id="WP_189631830.1">
    <property type="nucleotide sequence ID" value="NZ_BMYQ01000001.1"/>
</dbReference>
<dbReference type="AlphaFoldDB" id="A0A918MFH1"/>
<name>A0A918MFH1_9RHOB</name>
<gene>
    <name evidence="1" type="ORF">GCM10011452_00760</name>
</gene>
<proteinExistence type="predicted"/>
<evidence type="ECO:0000313" key="2">
    <source>
        <dbReference type="Proteomes" id="UP000628984"/>
    </source>
</evidence>
<keyword evidence="2" id="KW-1185">Reference proteome</keyword>
<dbReference type="EMBL" id="BMYQ01000001">
    <property type="protein sequence ID" value="GGW21230.1"/>
    <property type="molecule type" value="Genomic_DNA"/>
</dbReference>
<reference evidence="1" key="1">
    <citation type="journal article" date="2014" name="Int. J. Syst. Evol. Microbiol.">
        <title>Complete genome sequence of Corynebacterium casei LMG S-19264T (=DSM 44701T), isolated from a smear-ripened cheese.</title>
        <authorList>
            <consortium name="US DOE Joint Genome Institute (JGI-PGF)"/>
            <person name="Walter F."/>
            <person name="Albersmeier A."/>
            <person name="Kalinowski J."/>
            <person name="Ruckert C."/>
        </authorList>
    </citation>
    <scope>NUCLEOTIDE SEQUENCE</scope>
    <source>
        <strain evidence="1">KCTC 23714</strain>
    </source>
</reference>
<evidence type="ECO:0000313" key="1">
    <source>
        <dbReference type="EMBL" id="GGW21230.1"/>
    </source>
</evidence>
<protein>
    <submittedName>
        <fullName evidence="1">Uncharacterized protein</fullName>
    </submittedName>
</protein>
<reference evidence="1" key="2">
    <citation type="submission" date="2020-09" db="EMBL/GenBank/DDBJ databases">
        <authorList>
            <person name="Sun Q."/>
            <person name="Kim S."/>
        </authorList>
    </citation>
    <scope>NUCLEOTIDE SEQUENCE</scope>
    <source>
        <strain evidence="1">KCTC 23714</strain>
    </source>
</reference>